<evidence type="ECO:0008006" key="3">
    <source>
        <dbReference type="Google" id="ProtNLM"/>
    </source>
</evidence>
<organism evidence="1 2">
    <name type="scientific">Halobacillus andaensis</name>
    <dbReference type="NCBI Taxonomy" id="1176239"/>
    <lineage>
        <taxon>Bacteria</taxon>
        <taxon>Bacillati</taxon>
        <taxon>Bacillota</taxon>
        <taxon>Bacilli</taxon>
        <taxon>Bacillales</taxon>
        <taxon>Bacillaceae</taxon>
        <taxon>Halobacillus</taxon>
    </lineage>
</organism>
<gene>
    <name evidence="1" type="ORF">GCM10010954_22810</name>
</gene>
<name>A0A917B4L2_HALAA</name>
<dbReference type="AlphaFoldDB" id="A0A917B4L2"/>
<dbReference type="InterPro" id="IPR036237">
    <property type="entry name" value="Xyl_isomerase-like_sf"/>
</dbReference>
<dbReference type="SUPFAM" id="SSF51658">
    <property type="entry name" value="Xylose isomerase-like"/>
    <property type="match status" value="1"/>
</dbReference>
<dbReference type="Gene3D" id="3.20.20.150">
    <property type="entry name" value="Divalent-metal-dependent TIM barrel enzymes"/>
    <property type="match status" value="1"/>
</dbReference>
<protein>
    <recommendedName>
        <fullName evidence="3">DUF692 domain-containing protein</fullName>
    </recommendedName>
</protein>
<dbReference type="EMBL" id="BMEL01000003">
    <property type="protein sequence ID" value="GGF23430.1"/>
    <property type="molecule type" value="Genomic_DNA"/>
</dbReference>
<evidence type="ECO:0000313" key="2">
    <source>
        <dbReference type="Proteomes" id="UP000660110"/>
    </source>
</evidence>
<sequence>MKFAINYSPEAQQLIDQSMINIDLFKCPDFDKGLVQQAEKSRPAYVHFDLNAGQGNMDSIDWHQVEEFLNQTPTPFVNLHLVAYSKDFPSIRSDSLKEKDIEQVKNLVIKDIQQVVERFGAERVILENVVYRDKNSDMLQAIVTPEVICDIVYETKCGLLLDIAHAQMTCYYSGEDVYTYISRFPVDRLKELHITGIQKKDGKYKDSMPMTEADWKLAEWTLMNIKQGAWSEPWIASFEYGGVGPIFEWRTDKEVMRVQVPRLYSLVVK</sequence>
<accession>A0A917B4L2</accession>
<dbReference type="RefSeq" id="WP_188377651.1">
    <property type="nucleotide sequence ID" value="NZ_BMEL01000003.1"/>
</dbReference>
<dbReference type="Pfam" id="PF05114">
    <property type="entry name" value="MbnB_TglH_ChrH"/>
    <property type="match status" value="1"/>
</dbReference>
<evidence type="ECO:0000313" key="1">
    <source>
        <dbReference type="EMBL" id="GGF23430.1"/>
    </source>
</evidence>
<comment type="caution">
    <text evidence="1">The sequence shown here is derived from an EMBL/GenBank/DDBJ whole genome shotgun (WGS) entry which is preliminary data.</text>
</comment>
<dbReference type="InterPro" id="IPR007801">
    <property type="entry name" value="MbnB/TglH/ChrH"/>
</dbReference>
<dbReference type="Proteomes" id="UP000660110">
    <property type="component" value="Unassembled WGS sequence"/>
</dbReference>
<keyword evidence="2" id="KW-1185">Reference proteome</keyword>
<reference evidence="1" key="1">
    <citation type="journal article" date="2014" name="Int. J. Syst. Evol. Microbiol.">
        <title>Complete genome sequence of Corynebacterium casei LMG S-19264T (=DSM 44701T), isolated from a smear-ripened cheese.</title>
        <authorList>
            <consortium name="US DOE Joint Genome Institute (JGI-PGF)"/>
            <person name="Walter F."/>
            <person name="Albersmeier A."/>
            <person name="Kalinowski J."/>
            <person name="Ruckert C."/>
        </authorList>
    </citation>
    <scope>NUCLEOTIDE SEQUENCE</scope>
    <source>
        <strain evidence="1">CGMCC 1.12153</strain>
    </source>
</reference>
<proteinExistence type="predicted"/>
<reference evidence="1" key="2">
    <citation type="submission" date="2020-09" db="EMBL/GenBank/DDBJ databases">
        <authorList>
            <person name="Sun Q."/>
            <person name="Zhou Y."/>
        </authorList>
    </citation>
    <scope>NUCLEOTIDE SEQUENCE</scope>
    <source>
        <strain evidence="1">CGMCC 1.12153</strain>
    </source>
</reference>